<keyword evidence="2" id="KW-0472">Membrane</keyword>
<comment type="caution">
    <text evidence="3">The sequence shown here is derived from an EMBL/GenBank/DDBJ whole genome shotgun (WGS) entry which is preliminary data.</text>
</comment>
<reference evidence="3 4" key="1">
    <citation type="journal article" date="2015" name="Int J Genomics">
        <title>Comparative Genomics Revealed Genetic Diversity and Species/Strain-Level Differences in Carbohydrate Metabolism of Three Probiotic Bifidobacterial Species.</title>
        <authorList>
            <person name="Odamaki T."/>
            <person name="Horigome A."/>
            <person name="Sugahara H."/>
            <person name="Hashikura N."/>
            <person name="Minami J."/>
            <person name="Xiao J.Z."/>
            <person name="Abe F."/>
        </authorList>
    </citation>
    <scope>NUCLEOTIDE SEQUENCE [LARGE SCALE GENOMIC DNA]</scope>
    <source>
        <strain evidence="3 4">MCC 0483</strain>
    </source>
</reference>
<sequence length="463" mass="50933">MNDWYYGVFAYEKNGFHAFADPARDGHATKRTFIDFTVTLMQEGVPLPTSVKGVTGFWDLDGPRDSSTTAPDATGVVEGVELRSGFNGAYVRSDSHLKQFGDNGFGGAADQNDDTVNTVHGNQHYLGATFQGNMLTVRHSNTKTSGYGTAFSPVQTLIAYYLHYDRNAVDATGDTPTMTEPTNDLSVNQTMSGCHVYYPAQANITLATAAKDGDCWDVSQLTRPHHTFLGWSRDRNATEPEARIIMPKHDQTVYAIWKRNPTFSYDADKPADYTGNVPNVPASREIPYDTAATNVSDWKTGSTGILRGYRFDGWKTTRDDTSANYDFTTRVTRDTTVYGAWTPLTINLHYDKNGGQGSHASQSTRWDTTVTIPGNVNDSFHRDGFRLTGWNTSPDGKGKTYKPSQGVPMVDHDVTLYAQWEPIMTTMPATGSRTLAWLAVGGIALPALTVGIGLAVRRVRSRQ</sequence>
<dbReference type="InterPro" id="IPR042229">
    <property type="entry name" value="Listeria/Bacterioides_rpt_sf"/>
</dbReference>
<name>A0AB34T8Y1_9BIFI</name>
<dbReference type="EMBL" id="AWFK01000008">
    <property type="protein sequence ID" value="KOA49539.1"/>
    <property type="molecule type" value="Genomic_DNA"/>
</dbReference>
<feature type="transmembrane region" description="Helical" evidence="2">
    <location>
        <begin position="435"/>
        <end position="456"/>
    </location>
</feature>
<evidence type="ECO:0000256" key="1">
    <source>
        <dbReference type="ARBA" id="ARBA00004196"/>
    </source>
</evidence>
<dbReference type="Proteomes" id="UP000037239">
    <property type="component" value="Unassembled WGS sequence"/>
</dbReference>
<dbReference type="AlphaFoldDB" id="A0AB34T8Y1"/>
<organism evidence="3 4">
    <name type="scientific">Bifidobacterium animalis subsp. animalis MCC 0483</name>
    <dbReference type="NCBI Taxonomy" id="1365955"/>
    <lineage>
        <taxon>Bacteria</taxon>
        <taxon>Bacillati</taxon>
        <taxon>Actinomycetota</taxon>
        <taxon>Actinomycetes</taxon>
        <taxon>Bifidobacteriales</taxon>
        <taxon>Bifidobacteriaceae</taxon>
        <taxon>Bifidobacterium</taxon>
    </lineage>
</organism>
<protein>
    <submittedName>
        <fullName evidence="3">Uncharacterized protein</fullName>
    </submittedName>
</protein>
<comment type="subcellular location">
    <subcellularLocation>
        <location evidence="1">Cell envelope</location>
    </subcellularLocation>
</comment>
<evidence type="ECO:0000313" key="4">
    <source>
        <dbReference type="Proteomes" id="UP000037239"/>
    </source>
</evidence>
<keyword evidence="2" id="KW-1133">Transmembrane helix</keyword>
<gene>
    <name evidence="3" type="ORF">BAAM0483_05175</name>
</gene>
<accession>A0AB34T8Y1</accession>
<dbReference type="Pfam" id="PF09479">
    <property type="entry name" value="Flg_new"/>
    <property type="match status" value="3"/>
</dbReference>
<evidence type="ECO:0000313" key="3">
    <source>
        <dbReference type="EMBL" id="KOA49539.1"/>
    </source>
</evidence>
<evidence type="ECO:0000256" key="2">
    <source>
        <dbReference type="SAM" id="Phobius"/>
    </source>
</evidence>
<dbReference type="Gene3D" id="2.60.40.4270">
    <property type="entry name" value="Listeria-Bacteroides repeat domain"/>
    <property type="match status" value="3"/>
</dbReference>
<dbReference type="NCBIfam" id="TIGR02543">
    <property type="entry name" value="List_Bact_rpt"/>
    <property type="match status" value="1"/>
</dbReference>
<dbReference type="InterPro" id="IPR013378">
    <property type="entry name" value="InlB-like_B-rpt"/>
</dbReference>
<proteinExistence type="predicted"/>
<dbReference type="GO" id="GO:0030313">
    <property type="term" value="C:cell envelope"/>
    <property type="evidence" value="ECO:0007669"/>
    <property type="project" value="UniProtKB-SubCell"/>
</dbReference>
<keyword evidence="2" id="KW-0812">Transmembrane</keyword>